<comment type="caution">
    <text evidence="1">The sequence shown here is derived from an EMBL/GenBank/DDBJ whole genome shotgun (WGS) entry which is preliminary data.</text>
</comment>
<dbReference type="RefSeq" id="WP_041064956.1">
    <property type="nucleotide sequence ID" value="NZ_JXAL01000024.1"/>
</dbReference>
<keyword evidence="2" id="KW-1185">Reference proteome</keyword>
<dbReference type="Proteomes" id="UP000054526">
    <property type="component" value="Unassembled WGS sequence"/>
</dbReference>
<evidence type="ECO:0000313" key="1">
    <source>
        <dbReference type="EMBL" id="KIL35035.1"/>
    </source>
</evidence>
<name>A0ABR5A3B8_9BACL</name>
<proteinExistence type="predicted"/>
<reference evidence="1 2" key="1">
    <citation type="submission" date="2014-12" db="EMBL/GenBank/DDBJ databases">
        <title>Draft genome sequence of Cohnella kolymensis strain B-2846.</title>
        <authorList>
            <person name="Karlyshev A.V."/>
            <person name="Kudryashova E.B."/>
        </authorList>
    </citation>
    <scope>NUCLEOTIDE SEQUENCE [LARGE SCALE GENOMIC DNA]</scope>
    <source>
        <strain evidence="1 2">VKM B-2846</strain>
    </source>
</reference>
<evidence type="ECO:0000313" key="2">
    <source>
        <dbReference type="Proteomes" id="UP000054526"/>
    </source>
</evidence>
<dbReference type="EMBL" id="JXAL01000024">
    <property type="protein sequence ID" value="KIL35035.1"/>
    <property type="molecule type" value="Genomic_DNA"/>
</dbReference>
<gene>
    <name evidence="1" type="ORF">SD71_15335</name>
</gene>
<accession>A0ABR5A3B8</accession>
<protein>
    <submittedName>
        <fullName evidence="1">Uncharacterized protein</fullName>
    </submittedName>
</protein>
<organism evidence="1 2">
    <name type="scientific">Cohnella kolymensis</name>
    <dbReference type="NCBI Taxonomy" id="1590652"/>
    <lineage>
        <taxon>Bacteria</taxon>
        <taxon>Bacillati</taxon>
        <taxon>Bacillota</taxon>
        <taxon>Bacilli</taxon>
        <taxon>Bacillales</taxon>
        <taxon>Paenibacillaceae</taxon>
        <taxon>Cohnella</taxon>
    </lineage>
</organism>
<sequence length="148" mass="17341">MEIRLNDWILEVDFDRTSKFYNDMDDEIQCDCLSCQNYRLYLKKNNGVRSFFQQLGIDPFKDGDYTSYGVPENGRLLYLGVYHIVGVIVSGPTVITDMWSNVNLTKVEDFNIGFSYELRCVDPDFPEPIIQLEFEANLPWLLDKEWAE</sequence>